<evidence type="ECO:0008006" key="3">
    <source>
        <dbReference type="Google" id="ProtNLM"/>
    </source>
</evidence>
<sequence>MKLVKLLLQNDSIRALTLKFYEPDCWEDELLPCPETITLALYKDNDQSSSLGTFRYNLFSTNLAKAKRETPLECLPPTSALLQHCKRVYYQIQVWLQHRLDPCVWGWTRQSNFLIPIMSEADPAPKDLLQEVSCGCPPCKSKRCNCRNAGLKCNPACKVCRGKS</sequence>
<proteinExistence type="predicted"/>
<dbReference type="Proteomes" id="UP001152888">
    <property type="component" value="Unassembled WGS sequence"/>
</dbReference>
<name>A0A9P0MF21_ACAOB</name>
<dbReference type="AlphaFoldDB" id="A0A9P0MF21"/>
<dbReference type="OrthoDB" id="6781249at2759"/>
<accession>A0A9P0MF21</accession>
<comment type="caution">
    <text evidence="1">The sequence shown here is derived from an EMBL/GenBank/DDBJ whole genome shotgun (WGS) entry which is preliminary data.</text>
</comment>
<organism evidence="1 2">
    <name type="scientific">Acanthoscelides obtectus</name>
    <name type="common">Bean weevil</name>
    <name type="synonym">Bruchus obtectus</name>
    <dbReference type="NCBI Taxonomy" id="200917"/>
    <lineage>
        <taxon>Eukaryota</taxon>
        <taxon>Metazoa</taxon>
        <taxon>Ecdysozoa</taxon>
        <taxon>Arthropoda</taxon>
        <taxon>Hexapoda</taxon>
        <taxon>Insecta</taxon>
        <taxon>Pterygota</taxon>
        <taxon>Neoptera</taxon>
        <taxon>Endopterygota</taxon>
        <taxon>Coleoptera</taxon>
        <taxon>Polyphaga</taxon>
        <taxon>Cucujiformia</taxon>
        <taxon>Chrysomeloidea</taxon>
        <taxon>Chrysomelidae</taxon>
        <taxon>Bruchinae</taxon>
        <taxon>Bruchini</taxon>
        <taxon>Acanthoscelides</taxon>
    </lineage>
</organism>
<gene>
    <name evidence="1" type="ORF">ACAOBT_LOCUS32162</name>
</gene>
<reference evidence="1" key="1">
    <citation type="submission" date="2022-03" db="EMBL/GenBank/DDBJ databases">
        <authorList>
            <person name="Sayadi A."/>
        </authorList>
    </citation>
    <scope>NUCLEOTIDE SEQUENCE</scope>
</reference>
<evidence type="ECO:0000313" key="2">
    <source>
        <dbReference type="Proteomes" id="UP001152888"/>
    </source>
</evidence>
<keyword evidence="2" id="KW-1185">Reference proteome</keyword>
<dbReference type="EMBL" id="CAKOFQ010008068">
    <property type="protein sequence ID" value="CAH2011411.1"/>
    <property type="molecule type" value="Genomic_DNA"/>
</dbReference>
<evidence type="ECO:0000313" key="1">
    <source>
        <dbReference type="EMBL" id="CAH2011411.1"/>
    </source>
</evidence>
<protein>
    <recommendedName>
        <fullName evidence="3">Tesmin/TSO1-like CXC domain-containing protein</fullName>
    </recommendedName>
</protein>